<dbReference type="InterPro" id="IPR006076">
    <property type="entry name" value="FAD-dep_OxRdtase"/>
</dbReference>
<accession>A0AA39XXQ2</accession>
<keyword evidence="9" id="KW-1185">Reference proteome</keyword>
<dbReference type="InterPro" id="IPR045170">
    <property type="entry name" value="MTOX"/>
</dbReference>
<dbReference type="EMBL" id="JAULSV010000006">
    <property type="protein sequence ID" value="KAK0640965.1"/>
    <property type="molecule type" value="Genomic_DNA"/>
</dbReference>
<feature type="compositionally biased region" description="Pro residues" evidence="6">
    <location>
        <begin position="1"/>
        <end position="11"/>
    </location>
</feature>
<dbReference type="Proteomes" id="UP001174936">
    <property type="component" value="Unassembled WGS sequence"/>
</dbReference>
<dbReference type="Pfam" id="PF01266">
    <property type="entry name" value="DAO"/>
    <property type="match status" value="1"/>
</dbReference>
<comment type="caution">
    <text evidence="8">The sequence shown here is derived from an EMBL/GenBank/DDBJ whole genome shotgun (WGS) entry which is preliminary data.</text>
</comment>
<reference evidence="8" key="1">
    <citation type="submission" date="2023-06" db="EMBL/GenBank/DDBJ databases">
        <title>Genome-scale phylogeny and comparative genomics of the fungal order Sordariales.</title>
        <authorList>
            <consortium name="Lawrence Berkeley National Laboratory"/>
            <person name="Hensen N."/>
            <person name="Bonometti L."/>
            <person name="Westerberg I."/>
            <person name="Brannstrom I.O."/>
            <person name="Guillou S."/>
            <person name="Cros-Aarteil S."/>
            <person name="Calhoun S."/>
            <person name="Haridas S."/>
            <person name="Kuo A."/>
            <person name="Mondo S."/>
            <person name="Pangilinan J."/>
            <person name="Riley R."/>
            <person name="Labutti K."/>
            <person name="Andreopoulos B."/>
            <person name="Lipzen A."/>
            <person name="Chen C."/>
            <person name="Yanf M."/>
            <person name="Daum C."/>
            <person name="Ng V."/>
            <person name="Clum A."/>
            <person name="Steindorff A."/>
            <person name="Ohm R."/>
            <person name="Martin F."/>
            <person name="Silar P."/>
            <person name="Natvig D."/>
            <person name="Lalanne C."/>
            <person name="Gautier V."/>
            <person name="Ament-Velasquez S.L."/>
            <person name="Kruys A."/>
            <person name="Hutchinson M.I."/>
            <person name="Powell A.J."/>
            <person name="Barry K."/>
            <person name="Miller A.N."/>
            <person name="Grigoriev I.V."/>
            <person name="Debuchy R."/>
            <person name="Gladieux P."/>
            <person name="Thoren M.H."/>
            <person name="Johannesson H."/>
        </authorList>
    </citation>
    <scope>NUCLEOTIDE SEQUENCE</scope>
    <source>
        <strain evidence="8">SMH2532-1</strain>
    </source>
</reference>
<dbReference type="SUPFAM" id="SSF51905">
    <property type="entry name" value="FAD/NAD(P)-binding domain"/>
    <property type="match status" value="1"/>
</dbReference>
<feature type="region of interest" description="Disordered" evidence="6">
    <location>
        <begin position="1"/>
        <end position="32"/>
    </location>
</feature>
<protein>
    <submittedName>
        <fullName evidence="8">FAD dependent oxidoreductase</fullName>
    </submittedName>
</protein>
<keyword evidence="3" id="KW-0285">Flavoprotein</keyword>
<evidence type="ECO:0000259" key="7">
    <source>
        <dbReference type="Pfam" id="PF01266"/>
    </source>
</evidence>
<comment type="cofactor">
    <cofactor evidence="1">
        <name>FAD</name>
        <dbReference type="ChEBI" id="CHEBI:57692"/>
    </cofactor>
</comment>
<evidence type="ECO:0000313" key="9">
    <source>
        <dbReference type="Proteomes" id="UP001174936"/>
    </source>
</evidence>
<gene>
    <name evidence="8" type="ORF">B0T16DRAFT_335257</name>
</gene>
<dbReference type="GO" id="GO:0004657">
    <property type="term" value="F:proline dehydrogenase activity"/>
    <property type="evidence" value="ECO:0007669"/>
    <property type="project" value="TreeGrafter"/>
</dbReference>
<dbReference type="GO" id="GO:0008115">
    <property type="term" value="F:sarcosine oxidase activity"/>
    <property type="evidence" value="ECO:0007669"/>
    <property type="project" value="TreeGrafter"/>
</dbReference>
<keyword evidence="5" id="KW-0560">Oxidoreductase</keyword>
<name>A0AA39XXQ2_9PEZI</name>
<evidence type="ECO:0000256" key="4">
    <source>
        <dbReference type="ARBA" id="ARBA00022827"/>
    </source>
</evidence>
<evidence type="ECO:0000256" key="5">
    <source>
        <dbReference type="ARBA" id="ARBA00023002"/>
    </source>
</evidence>
<evidence type="ECO:0000256" key="1">
    <source>
        <dbReference type="ARBA" id="ARBA00001974"/>
    </source>
</evidence>
<sequence length="491" mass="52424">MAPALPSPPPLFTSTSQQDQPSSSSSPEQFSPPSSILIVGSGIFGLSTAWALARRDAFTQCTITVVDRCDPSNPDAFPAPDAASVDTSRIVRADYADKAYAALGAEAQVQWRKQAQPTDLGAEGRYHESGLLLVADSGPVRVPGEIVAKSDMTGMDYVRLSWANVLSLASDNPELASSIRELPDVAAIRERLGTGGSSGSWGYINEGSGWADAAASTKWLFDRVNEAGRVTFVSGTVSSLEHRGPTVTGAKLTDGRVLSAELVVLAAGAWTGGLVDLSGQATATGQVLGYLDLTEAEQEQLNDMPVVLNLTNGLFIIPPRNRVLKVARHAYGYLNPTLPETARLPSTSSPADQPISYPLTQLSDPSLSIPQEGVDDLRRALKQMVPLPGLVDRPFSKTRLCWYSDTPTGDFLITYHPQYKGLFVATGDSGHGFKFMPVLGEKIADCIMHNCPLEFVGKWSWKPDANVVITEDGSRGGKPGLLLANELGRTN</sequence>
<dbReference type="AlphaFoldDB" id="A0AA39XXQ2"/>
<dbReference type="Gene3D" id="3.50.50.60">
    <property type="entry name" value="FAD/NAD(P)-binding domain"/>
    <property type="match status" value="1"/>
</dbReference>
<organism evidence="8 9">
    <name type="scientific">Cercophora newfieldiana</name>
    <dbReference type="NCBI Taxonomy" id="92897"/>
    <lineage>
        <taxon>Eukaryota</taxon>
        <taxon>Fungi</taxon>
        <taxon>Dikarya</taxon>
        <taxon>Ascomycota</taxon>
        <taxon>Pezizomycotina</taxon>
        <taxon>Sordariomycetes</taxon>
        <taxon>Sordariomycetidae</taxon>
        <taxon>Sordariales</taxon>
        <taxon>Lasiosphaeriaceae</taxon>
        <taxon>Cercophora</taxon>
    </lineage>
</organism>
<feature type="compositionally biased region" description="Low complexity" evidence="6">
    <location>
        <begin position="12"/>
        <end position="32"/>
    </location>
</feature>
<proteinExistence type="inferred from homology"/>
<feature type="domain" description="FAD dependent oxidoreductase" evidence="7">
    <location>
        <begin position="36"/>
        <end position="445"/>
    </location>
</feature>
<dbReference type="PANTHER" id="PTHR10961">
    <property type="entry name" value="PEROXISOMAL SARCOSINE OXIDASE"/>
    <property type="match status" value="1"/>
</dbReference>
<keyword evidence="4" id="KW-0274">FAD</keyword>
<dbReference type="InterPro" id="IPR036188">
    <property type="entry name" value="FAD/NAD-bd_sf"/>
</dbReference>
<dbReference type="GO" id="GO:0050660">
    <property type="term" value="F:flavin adenine dinucleotide binding"/>
    <property type="evidence" value="ECO:0007669"/>
    <property type="project" value="InterPro"/>
</dbReference>
<evidence type="ECO:0000313" key="8">
    <source>
        <dbReference type="EMBL" id="KAK0640965.1"/>
    </source>
</evidence>
<evidence type="ECO:0000256" key="2">
    <source>
        <dbReference type="ARBA" id="ARBA00010989"/>
    </source>
</evidence>
<evidence type="ECO:0000256" key="3">
    <source>
        <dbReference type="ARBA" id="ARBA00022630"/>
    </source>
</evidence>
<dbReference type="PANTHER" id="PTHR10961:SF46">
    <property type="entry name" value="PEROXISOMAL SARCOSINE OXIDASE"/>
    <property type="match status" value="1"/>
</dbReference>
<comment type="similarity">
    <text evidence="2">Belongs to the MSOX/MTOX family.</text>
</comment>
<dbReference type="Gene3D" id="3.30.9.10">
    <property type="entry name" value="D-Amino Acid Oxidase, subunit A, domain 2"/>
    <property type="match status" value="1"/>
</dbReference>
<evidence type="ECO:0000256" key="6">
    <source>
        <dbReference type="SAM" id="MobiDB-lite"/>
    </source>
</evidence>
<dbReference type="GO" id="GO:0050031">
    <property type="term" value="F:L-pipecolate oxidase activity"/>
    <property type="evidence" value="ECO:0007669"/>
    <property type="project" value="TreeGrafter"/>
</dbReference>